<dbReference type="PROSITE" id="PS50801">
    <property type="entry name" value="STAS"/>
    <property type="match status" value="1"/>
</dbReference>
<feature type="region of interest" description="Disordered" evidence="5">
    <location>
        <begin position="681"/>
        <end position="730"/>
    </location>
</feature>
<feature type="transmembrane region" description="Helical" evidence="6">
    <location>
        <begin position="499"/>
        <end position="526"/>
    </location>
</feature>
<dbReference type="InterPro" id="IPR036513">
    <property type="entry name" value="STAS_dom_sf"/>
</dbReference>
<dbReference type="GO" id="GO:0055085">
    <property type="term" value="P:transmembrane transport"/>
    <property type="evidence" value="ECO:0007669"/>
    <property type="project" value="InterPro"/>
</dbReference>
<evidence type="ECO:0000256" key="1">
    <source>
        <dbReference type="ARBA" id="ARBA00004141"/>
    </source>
</evidence>
<feature type="transmembrane region" description="Helical" evidence="6">
    <location>
        <begin position="446"/>
        <end position="479"/>
    </location>
</feature>
<dbReference type="InterPro" id="IPR011547">
    <property type="entry name" value="SLC26A/SulP_dom"/>
</dbReference>
<dbReference type="STRING" id="883.DvMF_2017"/>
<dbReference type="HOGENOM" id="CLU_003182_13_1_7"/>
<proteinExistence type="predicted"/>
<evidence type="ECO:0000313" key="8">
    <source>
        <dbReference type="EMBL" id="ACL08960.1"/>
    </source>
</evidence>
<comment type="subcellular location">
    <subcellularLocation>
        <location evidence="1">Membrane</location>
        <topology evidence="1">Multi-pass membrane protein</topology>
    </subcellularLocation>
</comment>
<dbReference type="AlphaFoldDB" id="B8DMK4"/>
<dbReference type="InterPro" id="IPR001902">
    <property type="entry name" value="SLC26A/SulP_fam"/>
</dbReference>
<keyword evidence="2 6" id="KW-0812">Transmembrane</keyword>
<dbReference type="PANTHER" id="PTHR11814">
    <property type="entry name" value="SULFATE TRANSPORTER"/>
    <property type="match status" value="1"/>
</dbReference>
<protein>
    <submittedName>
        <fullName evidence="8">Sulfate transporter</fullName>
    </submittedName>
</protein>
<evidence type="ECO:0000256" key="4">
    <source>
        <dbReference type="ARBA" id="ARBA00023136"/>
    </source>
</evidence>
<feature type="compositionally biased region" description="Polar residues" evidence="5">
    <location>
        <begin position="56"/>
        <end position="68"/>
    </location>
</feature>
<dbReference type="EMBL" id="CP001197">
    <property type="protein sequence ID" value="ACL08960.1"/>
    <property type="molecule type" value="Genomic_DNA"/>
</dbReference>
<dbReference type="NCBIfam" id="TIGR00815">
    <property type="entry name" value="sulP"/>
    <property type="match status" value="1"/>
</dbReference>
<feature type="transmembrane region" description="Helical" evidence="6">
    <location>
        <begin position="212"/>
        <end position="232"/>
    </location>
</feature>
<feature type="transmembrane region" description="Helical" evidence="6">
    <location>
        <begin position="244"/>
        <end position="262"/>
    </location>
</feature>
<name>B8DMK4_NITV9</name>
<organism evidence="8">
    <name type="scientific">Nitratidesulfovibrio vulgaris (strain DSM 19637 / Miyazaki F)</name>
    <name type="common">Desulfovibrio vulgaris</name>
    <dbReference type="NCBI Taxonomy" id="883"/>
    <lineage>
        <taxon>Bacteria</taxon>
        <taxon>Pseudomonadati</taxon>
        <taxon>Thermodesulfobacteriota</taxon>
        <taxon>Desulfovibrionia</taxon>
        <taxon>Desulfovibrionales</taxon>
        <taxon>Desulfovibrionaceae</taxon>
        <taxon>Nitratidesulfovibrio</taxon>
    </lineage>
</organism>
<dbReference type="Pfam" id="PF01740">
    <property type="entry name" value="STAS"/>
    <property type="match status" value="1"/>
</dbReference>
<dbReference type="KEGG" id="dvm:DvMF_2017"/>
<dbReference type="CDD" id="cd07042">
    <property type="entry name" value="STAS_SulP_like_sulfate_transporter"/>
    <property type="match status" value="1"/>
</dbReference>
<dbReference type="InterPro" id="IPR002645">
    <property type="entry name" value="STAS_dom"/>
</dbReference>
<feature type="transmembrane region" description="Helical" evidence="6">
    <location>
        <begin position="315"/>
        <end position="332"/>
    </location>
</feature>
<evidence type="ECO:0000256" key="5">
    <source>
        <dbReference type="SAM" id="MobiDB-lite"/>
    </source>
</evidence>
<evidence type="ECO:0000256" key="2">
    <source>
        <dbReference type="ARBA" id="ARBA00022692"/>
    </source>
</evidence>
<dbReference type="SUPFAM" id="SSF52091">
    <property type="entry name" value="SpoIIaa-like"/>
    <property type="match status" value="1"/>
</dbReference>
<feature type="transmembrane region" description="Helical" evidence="6">
    <location>
        <begin position="290"/>
        <end position="308"/>
    </location>
</feature>
<feature type="region of interest" description="Disordered" evidence="5">
    <location>
        <begin position="49"/>
        <end position="94"/>
    </location>
</feature>
<dbReference type="Gene3D" id="3.30.750.24">
    <property type="entry name" value="STAS domain"/>
    <property type="match status" value="1"/>
</dbReference>
<sequence>MAKNPSRRTRRATLRFRQPCWTHGPFEGILWACSASPCVPAGCPKPYGETMPDTPTPETSVTSRSTGNPAGAGDSGSTVPPGRSGPPAQPAGPACPVPLRGLGDKLLCAALPFVESLRGYSMQVLRADVLAALTVAVVALPQSMAYAVIAGVHPKYGLYAAIVPVIVAALWGASRYLVAGPTNAIAMLLFATMAETVVNGVPLSALPEETRMAYVFGVAILAGLLQVLMGLARLGELVHFISHSVMVGFTAGAAVLIAVGQLKNLLGVSIGNAPTFVELVLSTLRHLPRTNPWALGTGLFAMAVALGIARVHRRLPAAFLAVAASGVAAWALDLGAHGVKVVGAIPAGLPPFSLPPAPDAQVMRDLFMPALAIALLGVVEALSIAKTLAGARGEQVDGSREFVAQGLANIAAGLFSGIPGSGSFTRSAVNFVAGARTRFAGALSGVITLLAVLLLAPLAAYIPIAALAGILMIIAWGMVDKHGIALALKATRADRTVLLVTFAATLLLDLEKAVFVGVLLSLVLFLRKVSHPLVTRMDTCDSPELQGLPAGPCCPNLAVYSIEGTLFFGAVDELEQRLYEYEDFGHRAVILHLRQVHWVDATGVHAFQQFLRKCQRRGVALVLSGVKPAVRAVFERSGLVPQLGADNMAETLTDALALCYRRYLKGAVCDACKQSNEGRCRREHHAGDSGNADAARGTGVPATLPDARTNAHTNTGRPGGDARTSGDARQ</sequence>
<feature type="domain" description="STAS" evidence="7">
    <location>
        <begin position="555"/>
        <end position="659"/>
    </location>
</feature>
<evidence type="ECO:0000256" key="3">
    <source>
        <dbReference type="ARBA" id="ARBA00022989"/>
    </source>
</evidence>
<feature type="transmembrane region" description="Helical" evidence="6">
    <location>
        <begin position="156"/>
        <end position="173"/>
    </location>
</feature>
<keyword evidence="3 6" id="KW-1133">Transmembrane helix</keyword>
<gene>
    <name evidence="8" type="ordered locus">DvMF_2017</name>
</gene>
<evidence type="ECO:0000259" key="7">
    <source>
        <dbReference type="PROSITE" id="PS50801"/>
    </source>
</evidence>
<feature type="transmembrane region" description="Helical" evidence="6">
    <location>
        <begin position="129"/>
        <end position="150"/>
    </location>
</feature>
<accession>B8DMK4</accession>
<feature type="transmembrane region" description="Helical" evidence="6">
    <location>
        <begin position="366"/>
        <end position="385"/>
    </location>
</feature>
<keyword evidence="4 6" id="KW-0472">Membrane</keyword>
<feature type="compositionally biased region" description="Pro residues" evidence="5">
    <location>
        <begin position="83"/>
        <end position="94"/>
    </location>
</feature>
<reference evidence="8" key="1">
    <citation type="submission" date="2008-10" db="EMBL/GenBank/DDBJ databases">
        <title>Complete sequence of Desulfovibrio vulgaris str. 'Miyazaki F'.</title>
        <authorList>
            <person name="Lucas S."/>
            <person name="Copeland A."/>
            <person name="Lapidus A."/>
            <person name="Glavina del Rio T."/>
            <person name="Dalin E."/>
            <person name="Tice H."/>
            <person name="Bruce D."/>
            <person name="Goodwin L."/>
            <person name="Pitluck S."/>
            <person name="Sims D."/>
            <person name="Brettin T."/>
            <person name="Detter J.C."/>
            <person name="Han C."/>
            <person name="Larimer F."/>
            <person name="Land M."/>
            <person name="Hauser L."/>
            <person name="Kyrpides N."/>
            <person name="Mikhailova N."/>
            <person name="Hazen T.C."/>
            <person name="Richardson P."/>
        </authorList>
    </citation>
    <scope>NUCLEOTIDE SEQUENCE</scope>
    <source>
        <strain evidence="8">Miyazaki F</strain>
    </source>
</reference>
<dbReference type="Pfam" id="PF00916">
    <property type="entry name" value="Sulfate_transp"/>
    <property type="match status" value="1"/>
</dbReference>
<feature type="transmembrane region" description="Helical" evidence="6">
    <location>
        <begin position="185"/>
        <end position="206"/>
    </location>
</feature>
<evidence type="ECO:0000256" key="6">
    <source>
        <dbReference type="SAM" id="Phobius"/>
    </source>
</evidence>
<dbReference type="GO" id="GO:0016020">
    <property type="term" value="C:membrane"/>
    <property type="evidence" value="ECO:0007669"/>
    <property type="project" value="UniProtKB-SubCell"/>
</dbReference>
<dbReference type="eggNOG" id="COG0659">
    <property type="taxonomic scope" value="Bacteria"/>
</dbReference>